<evidence type="ECO:0000313" key="3">
    <source>
        <dbReference type="EMBL" id="KAF4462974.1"/>
    </source>
</evidence>
<dbReference type="Proteomes" id="UP000554235">
    <property type="component" value="Unassembled WGS sequence"/>
</dbReference>
<dbReference type="Gene3D" id="3.40.710.10">
    <property type="entry name" value="DD-peptidase/beta-lactamase superfamily"/>
    <property type="match status" value="1"/>
</dbReference>
<dbReference type="AlphaFoldDB" id="A0A8H4P5A3"/>
<gene>
    <name evidence="3" type="ORF">FALBO_10209</name>
</gene>
<keyword evidence="4" id="KW-1185">Reference proteome</keyword>
<comment type="caution">
    <text evidence="3">The sequence shown here is derived from an EMBL/GenBank/DDBJ whole genome shotgun (WGS) entry which is preliminary data.</text>
</comment>
<protein>
    <submittedName>
        <fullName evidence="3">Beta-lactamase</fullName>
    </submittedName>
</protein>
<proteinExistence type="inferred from homology"/>
<accession>A0A8H4P5A3</accession>
<name>A0A8H4P5A3_9HYPO</name>
<sequence>MGGAKMDDPFTPDLADFILETMDEWKLAGISIAVVDGDDTFTKGFGHATLPDTPATPETLSYGGSTTKAFTTAALAHLIESGKYPALSKGWQTPVSSIIRDDFVTGDEWATNKLSLEDLASHRSGLTNNDMSIRLEENGKPWTVRDITRNIRNFPLRAQPRTEFDYNNEGYAVLSHVIEKVTGKWLGDVLKEIIWEPLGMNSTFLDLQQAKDAPEHVSTGYYWDENNKRHQEVLFCLPGLSVVLVQSSPMSSTIRNGSDAFFVRNPQYRQKFTRTSGDHGLSITQTLQVDWTFPYMDYLGGVPRLREPLFTGILDRLLHMVPSSIGFPTWIMEL</sequence>
<reference evidence="3 4" key="1">
    <citation type="submission" date="2020-01" db="EMBL/GenBank/DDBJ databases">
        <title>Identification and distribution of gene clusters putatively required for synthesis of sphingolipid metabolism inhibitors in phylogenetically diverse species of the filamentous fungus Fusarium.</title>
        <authorList>
            <person name="Kim H.-S."/>
            <person name="Busman M."/>
            <person name="Brown D.W."/>
            <person name="Divon H."/>
            <person name="Uhlig S."/>
            <person name="Proctor R.H."/>
        </authorList>
    </citation>
    <scope>NUCLEOTIDE SEQUENCE [LARGE SCALE GENOMIC DNA]</scope>
    <source>
        <strain evidence="3 4">NRRL 20459</strain>
    </source>
</reference>
<comment type="similarity">
    <text evidence="1">Belongs to the peptidase S12 family.</text>
</comment>
<dbReference type="PANTHER" id="PTHR46825:SF9">
    <property type="entry name" value="BETA-LACTAMASE-RELATED DOMAIN-CONTAINING PROTEIN"/>
    <property type="match status" value="1"/>
</dbReference>
<dbReference type="Pfam" id="PF00144">
    <property type="entry name" value="Beta-lactamase"/>
    <property type="match status" value="1"/>
</dbReference>
<dbReference type="InterPro" id="IPR001466">
    <property type="entry name" value="Beta-lactam-related"/>
</dbReference>
<evidence type="ECO:0000259" key="2">
    <source>
        <dbReference type="Pfam" id="PF00144"/>
    </source>
</evidence>
<evidence type="ECO:0000313" key="4">
    <source>
        <dbReference type="Proteomes" id="UP000554235"/>
    </source>
</evidence>
<dbReference type="InterPro" id="IPR050491">
    <property type="entry name" value="AmpC-like"/>
</dbReference>
<dbReference type="InterPro" id="IPR012338">
    <property type="entry name" value="Beta-lactam/transpept-like"/>
</dbReference>
<dbReference type="PANTHER" id="PTHR46825">
    <property type="entry name" value="D-ALANYL-D-ALANINE-CARBOXYPEPTIDASE/ENDOPEPTIDASE AMPH"/>
    <property type="match status" value="1"/>
</dbReference>
<organism evidence="3 4">
    <name type="scientific">Fusarium albosuccineum</name>
    <dbReference type="NCBI Taxonomy" id="1237068"/>
    <lineage>
        <taxon>Eukaryota</taxon>
        <taxon>Fungi</taxon>
        <taxon>Dikarya</taxon>
        <taxon>Ascomycota</taxon>
        <taxon>Pezizomycotina</taxon>
        <taxon>Sordariomycetes</taxon>
        <taxon>Hypocreomycetidae</taxon>
        <taxon>Hypocreales</taxon>
        <taxon>Nectriaceae</taxon>
        <taxon>Fusarium</taxon>
        <taxon>Fusarium decemcellulare species complex</taxon>
    </lineage>
</organism>
<evidence type="ECO:0000256" key="1">
    <source>
        <dbReference type="ARBA" id="ARBA00038215"/>
    </source>
</evidence>
<dbReference type="SUPFAM" id="SSF56601">
    <property type="entry name" value="beta-lactamase/transpeptidase-like"/>
    <property type="match status" value="1"/>
</dbReference>
<feature type="domain" description="Beta-lactamase-related" evidence="2">
    <location>
        <begin position="16"/>
        <end position="217"/>
    </location>
</feature>
<dbReference type="OrthoDB" id="5946976at2759"/>
<dbReference type="EMBL" id="JAADYS010001446">
    <property type="protein sequence ID" value="KAF4462974.1"/>
    <property type="molecule type" value="Genomic_DNA"/>
</dbReference>